<dbReference type="RefSeq" id="WP_035891538.1">
    <property type="nucleotide sequence ID" value="NZ_JNCF01000094.1"/>
</dbReference>
<dbReference type="PROSITE" id="PS00330">
    <property type="entry name" value="HEMOLYSIN_CALCIUM"/>
    <property type="match status" value="3"/>
</dbReference>
<dbReference type="PANTHER" id="PTHR38340">
    <property type="entry name" value="S-LAYER PROTEIN"/>
    <property type="match status" value="1"/>
</dbReference>
<sequence length="623" mass="64006">MEDVSGNGALVRNDAIAIDIVDVLANDYDIDDVHSSLTIASVSNASVGTVSLDGMGHIVIKDLPPGYTGTVTFDYQIQDTHFPNNYLSNTGHVSVNIDLAPPVPVLNMPDNLQGIIYEDTSVTASGMTQANIESALGLTSGSLDSFDPPSSGSVNDPGNVNVVDGNYVSNTYYLAAGETINLDWTFNNAETSANQISNNGRNDLVLLVIKDSHGNIIQGPTLISSSEQLGGANSGSGTFSSFTASSAGAYEFDWIVVNGGNNSNDSSLSLTSPNKNPVAVIDLLLAASIKFPDNTDTLGITIAGVPLGAYLTAGINNGDGSWTLTPEQLDGLQLIHDQQGTFNLTVTATATDMGGNTATTQDSVNVRIDNITNNYEGTSSGNSVNNSGDTSSVDRSYHGYDGGDTLTAGAGQDLMYGDAGDDTITGNAGNDIIHGGIGNDTISGGDGNDLLFGDAGIDNLMGNAGNDIIYGGTGNDILNGGAGNDFLIGGQGDDSLTGGGGVDTFVWLVGDNTGGSVSGKATDTITDFKANPVASSSESSVLNLSDILSGEHMDANSLDSYLEVTKTGSNTTIKVDPSGNGNFADPSQTIVLENVDLTAVYATNNSHDIINQMIANGNLIVQQ</sequence>
<dbReference type="NCBIfam" id="TIGR03661">
    <property type="entry name" value="T1SS_VCA0849"/>
    <property type="match status" value="1"/>
</dbReference>
<protein>
    <submittedName>
        <fullName evidence="4">Uncharacterized protein</fullName>
    </submittedName>
</protein>
<keyword evidence="2" id="KW-0964">Secreted</keyword>
<evidence type="ECO:0000313" key="4">
    <source>
        <dbReference type="EMBL" id="KGP62204.1"/>
    </source>
</evidence>
<evidence type="ECO:0000313" key="5">
    <source>
        <dbReference type="Proteomes" id="UP000054422"/>
    </source>
</evidence>
<dbReference type="EMBL" id="JNCF01000094">
    <property type="protein sequence ID" value="KGP62204.1"/>
    <property type="molecule type" value="Genomic_DNA"/>
</dbReference>
<dbReference type="Proteomes" id="UP000054422">
    <property type="component" value="Unassembled WGS sequence"/>
</dbReference>
<reference evidence="4 5" key="1">
    <citation type="submission" date="2014-05" db="EMBL/GenBank/DDBJ databases">
        <authorList>
            <person name="Rizzardi K."/>
            <person name="Winiecka-Krusnell J."/>
            <person name="Ramliden M."/>
            <person name="Alm E."/>
            <person name="Andersson S."/>
            <person name="Byfors S."/>
        </authorList>
    </citation>
    <scope>NUCLEOTIDE SEQUENCE [LARGE SCALE GENOMIC DNA]</scope>
    <source>
        <strain evidence="4 5">LEGN</strain>
    </source>
</reference>
<comment type="caution">
    <text evidence="4">The sequence shown here is derived from an EMBL/GenBank/DDBJ whole genome shotgun (WGS) entry which is preliminary data.</text>
</comment>
<dbReference type="InterPro" id="IPR050557">
    <property type="entry name" value="RTX_toxin/Mannuronan_C5-epim"/>
</dbReference>
<keyword evidence="3" id="KW-0106">Calcium</keyword>
<dbReference type="SUPFAM" id="SSF51120">
    <property type="entry name" value="beta-Roll"/>
    <property type="match status" value="2"/>
</dbReference>
<organism evidence="4 5">
    <name type="scientific">Legionella norrlandica</name>
    <dbReference type="NCBI Taxonomy" id="1498499"/>
    <lineage>
        <taxon>Bacteria</taxon>
        <taxon>Pseudomonadati</taxon>
        <taxon>Pseudomonadota</taxon>
        <taxon>Gammaproteobacteria</taxon>
        <taxon>Legionellales</taxon>
        <taxon>Legionellaceae</taxon>
        <taxon>Legionella</taxon>
    </lineage>
</organism>
<evidence type="ECO:0000256" key="3">
    <source>
        <dbReference type="ARBA" id="ARBA00022837"/>
    </source>
</evidence>
<dbReference type="InterPro" id="IPR018511">
    <property type="entry name" value="Hemolysin-typ_Ca-bd_CS"/>
</dbReference>
<dbReference type="InterPro" id="IPR019960">
    <property type="entry name" value="T1SS_VCA0849"/>
</dbReference>
<gene>
    <name evidence="4" type="ORF">EP47_08915</name>
</gene>
<dbReference type="AlphaFoldDB" id="A0A0A2SRW9"/>
<evidence type="ECO:0000256" key="1">
    <source>
        <dbReference type="ARBA" id="ARBA00004613"/>
    </source>
</evidence>
<dbReference type="Gene3D" id="2.150.10.10">
    <property type="entry name" value="Serralysin-like metalloprotease, C-terminal"/>
    <property type="match status" value="2"/>
</dbReference>
<dbReference type="Pfam" id="PF17963">
    <property type="entry name" value="Big_9"/>
    <property type="match status" value="1"/>
</dbReference>
<dbReference type="PANTHER" id="PTHR38340:SF1">
    <property type="entry name" value="S-LAYER PROTEIN"/>
    <property type="match status" value="1"/>
</dbReference>
<accession>A0A0A2SRW9</accession>
<proteinExistence type="predicted"/>
<dbReference type="Pfam" id="PF00353">
    <property type="entry name" value="HemolysinCabind"/>
    <property type="match status" value="2"/>
</dbReference>
<dbReference type="STRING" id="1498499.EP47_08915"/>
<dbReference type="GO" id="GO:0005576">
    <property type="term" value="C:extracellular region"/>
    <property type="evidence" value="ECO:0007669"/>
    <property type="project" value="UniProtKB-SubCell"/>
</dbReference>
<name>A0A0A2SRW9_9GAMM</name>
<dbReference type="GO" id="GO:0005509">
    <property type="term" value="F:calcium ion binding"/>
    <property type="evidence" value="ECO:0007669"/>
    <property type="project" value="InterPro"/>
</dbReference>
<dbReference type="InterPro" id="IPR001343">
    <property type="entry name" value="Hemolysn_Ca-bd"/>
</dbReference>
<comment type="subcellular location">
    <subcellularLocation>
        <location evidence="1">Secreted</location>
    </subcellularLocation>
</comment>
<evidence type="ECO:0000256" key="2">
    <source>
        <dbReference type="ARBA" id="ARBA00022525"/>
    </source>
</evidence>
<keyword evidence="5" id="KW-1185">Reference proteome</keyword>
<dbReference type="InterPro" id="IPR011049">
    <property type="entry name" value="Serralysin-like_metalloprot_C"/>
</dbReference>
<dbReference type="PRINTS" id="PR00313">
    <property type="entry name" value="CABNDNGRPT"/>
</dbReference>